<evidence type="ECO:0000313" key="1">
    <source>
        <dbReference type="EMBL" id="MFM0105960.1"/>
    </source>
</evidence>
<evidence type="ECO:0000313" key="2">
    <source>
        <dbReference type="Proteomes" id="UP001629235"/>
    </source>
</evidence>
<comment type="caution">
    <text evidence="1">The sequence shown here is derived from an EMBL/GenBank/DDBJ whole genome shotgun (WGS) entry which is preliminary data.</text>
</comment>
<keyword evidence="2" id="KW-1185">Reference proteome</keyword>
<proteinExistence type="predicted"/>
<sequence length="139" mass="16514">MVLGRDKNSGYTIYLNSLLHTMTKEKSLFPLAPKHSREPGAQAARRLLQACRQLDRYTGLIAEFLLNLHDGIQFRVDTDKLCWYLDDRHFRDVLCVMRWRRFMTPCRFCEIFGDDGEAVMKDLTDRFETEPFRFVMRKT</sequence>
<name>A0ACC7NGT6_9BURK</name>
<gene>
    <name evidence="1" type="ORF">PQR01_21335</name>
</gene>
<organism evidence="1 2">
    <name type="scientific">Paraburkholderia rhynchosiae</name>
    <dbReference type="NCBI Taxonomy" id="487049"/>
    <lineage>
        <taxon>Bacteria</taxon>
        <taxon>Pseudomonadati</taxon>
        <taxon>Pseudomonadota</taxon>
        <taxon>Betaproteobacteria</taxon>
        <taxon>Burkholderiales</taxon>
        <taxon>Burkholderiaceae</taxon>
        <taxon>Paraburkholderia</taxon>
    </lineage>
</organism>
<dbReference type="Proteomes" id="UP001629235">
    <property type="component" value="Unassembled WGS sequence"/>
</dbReference>
<protein>
    <submittedName>
        <fullName evidence="1">Uncharacterized protein</fullName>
    </submittedName>
</protein>
<accession>A0ACC7NGT6</accession>
<reference evidence="1 2" key="1">
    <citation type="journal article" date="2024" name="Chem. Sci.">
        <title>Discovery of megapolipeptins by genome mining of a Burkholderiales bacteria collection.</title>
        <authorList>
            <person name="Paulo B.S."/>
            <person name="Recchia M.J.J."/>
            <person name="Lee S."/>
            <person name="Fergusson C.H."/>
            <person name="Romanowski S.B."/>
            <person name="Hernandez A."/>
            <person name="Krull N."/>
            <person name="Liu D.Y."/>
            <person name="Cavanagh H."/>
            <person name="Bos A."/>
            <person name="Gray C.A."/>
            <person name="Murphy B.T."/>
            <person name="Linington R.G."/>
            <person name="Eustaquio A.S."/>
        </authorList>
    </citation>
    <scope>NUCLEOTIDE SEQUENCE [LARGE SCALE GENOMIC DNA]</scope>
    <source>
        <strain evidence="1 2">RL18-126-BIB-B</strain>
    </source>
</reference>
<dbReference type="EMBL" id="JAQQDW010000044">
    <property type="protein sequence ID" value="MFM0105960.1"/>
    <property type="molecule type" value="Genomic_DNA"/>
</dbReference>